<comment type="caution">
    <text evidence="1">The sequence shown here is derived from an EMBL/GenBank/DDBJ whole genome shotgun (WGS) entry which is preliminary data.</text>
</comment>
<organism evidence="1 2">
    <name type="scientific">Caerostris darwini</name>
    <dbReference type="NCBI Taxonomy" id="1538125"/>
    <lineage>
        <taxon>Eukaryota</taxon>
        <taxon>Metazoa</taxon>
        <taxon>Ecdysozoa</taxon>
        <taxon>Arthropoda</taxon>
        <taxon>Chelicerata</taxon>
        <taxon>Arachnida</taxon>
        <taxon>Araneae</taxon>
        <taxon>Araneomorphae</taxon>
        <taxon>Entelegynae</taxon>
        <taxon>Araneoidea</taxon>
        <taxon>Araneidae</taxon>
        <taxon>Caerostris</taxon>
    </lineage>
</organism>
<name>A0AAV4MAS3_9ARAC</name>
<gene>
    <name evidence="1" type="ORF">CDAR_305181</name>
</gene>
<proteinExistence type="predicted"/>
<reference evidence="1 2" key="1">
    <citation type="submission" date="2021-06" db="EMBL/GenBank/DDBJ databases">
        <title>Caerostris darwini draft genome.</title>
        <authorList>
            <person name="Kono N."/>
            <person name="Arakawa K."/>
        </authorList>
    </citation>
    <scope>NUCLEOTIDE SEQUENCE [LARGE SCALE GENOMIC DNA]</scope>
</reference>
<sequence>MDDSKDGDDFNKLGMLYNKISDRIRVLSKRYSYIKDNAHLYSSVDTDDLTLVLCNEKLEETTDFLGLIRINKENLADLLKACEMLKQELQEYDYPHLLNLYESEEIWIRLKSKRTSIYKYKQVPCL</sequence>
<keyword evidence="2" id="KW-1185">Reference proteome</keyword>
<dbReference type="Proteomes" id="UP001054837">
    <property type="component" value="Unassembled WGS sequence"/>
</dbReference>
<evidence type="ECO:0000313" key="1">
    <source>
        <dbReference type="EMBL" id="GIX69562.1"/>
    </source>
</evidence>
<dbReference type="EMBL" id="BPLQ01000287">
    <property type="protein sequence ID" value="GIX69562.1"/>
    <property type="molecule type" value="Genomic_DNA"/>
</dbReference>
<protein>
    <submittedName>
        <fullName evidence="1">Uncharacterized protein</fullName>
    </submittedName>
</protein>
<dbReference type="AlphaFoldDB" id="A0AAV4MAS3"/>
<accession>A0AAV4MAS3</accession>
<evidence type="ECO:0000313" key="2">
    <source>
        <dbReference type="Proteomes" id="UP001054837"/>
    </source>
</evidence>